<organism evidence="2 3">
    <name type="scientific">Metabacillus mangrovi</name>
    <dbReference type="NCBI Taxonomy" id="1491830"/>
    <lineage>
        <taxon>Bacteria</taxon>
        <taxon>Bacillati</taxon>
        <taxon>Bacillota</taxon>
        <taxon>Bacilli</taxon>
        <taxon>Bacillales</taxon>
        <taxon>Bacillaceae</taxon>
        <taxon>Metabacillus</taxon>
    </lineage>
</organism>
<feature type="domain" description="Peptidoglycan binding-like" evidence="1">
    <location>
        <begin position="48"/>
        <end position="104"/>
    </location>
</feature>
<dbReference type="EMBL" id="WMIB01000001">
    <property type="protein sequence ID" value="MTH52275.1"/>
    <property type="molecule type" value="Genomic_DNA"/>
</dbReference>
<dbReference type="SUPFAM" id="SSF47090">
    <property type="entry name" value="PGBD-like"/>
    <property type="match status" value="2"/>
</dbReference>
<reference evidence="2 3" key="1">
    <citation type="journal article" date="2017" name="Int. J. Syst. Evol. Microbiol.">
        <title>Bacillus mangrovi sp. nov., isolated from a sediment sample from a mangrove forest.</title>
        <authorList>
            <person name="Gupta V."/>
            <person name="Singh P.K."/>
            <person name="Korpole S."/>
            <person name="Tanuku N.R.S."/>
            <person name="Pinnaka A.K."/>
        </authorList>
    </citation>
    <scope>NUCLEOTIDE SEQUENCE [LARGE SCALE GENOMIC DNA]</scope>
    <source>
        <strain evidence="2 3">KCTC 33872</strain>
    </source>
</reference>
<dbReference type="AlphaFoldDB" id="A0A7X2V3D3"/>
<dbReference type="InterPro" id="IPR002477">
    <property type="entry name" value="Peptidoglycan-bd-like"/>
</dbReference>
<feature type="domain" description="Peptidoglycan binding-like" evidence="1">
    <location>
        <begin position="123"/>
        <end position="178"/>
    </location>
</feature>
<sequence>MKTWKKVTASAFAAAVLAGYMPHGESASAKPLYTFELPPSGFYKEGDRGKNVEFIQHSLNRVIGANLTADGIYGPATKKSVMTYQKSKGLTADGIYGPVTHKTLTYDINIVLPDKVLKLGNKGNDVKTVQVALNELGASLSADGVYGPKTKAAVLAFQKRFPELADDGIYGPKTRDLMEKVLHD</sequence>
<evidence type="ECO:0000313" key="2">
    <source>
        <dbReference type="EMBL" id="MTH52275.1"/>
    </source>
</evidence>
<dbReference type="Proteomes" id="UP000434639">
    <property type="component" value="Unassembled WGS sequence"/>
</dbReference>
<protein>
    <submittedName>
        <fullName evidence="2">Peptidoglycan-binding protein</fullName>
    </submittedName>
</protein>
<gene>
    <name evidence="2" type="ORF">GKZ89_02565</name>
</gene>
<dbReference type="RefSeq" id="WP_155110794.1">
    <property type="nucleotide sequence ID" value="NZ_WMIB01000001.1"/>
</dbReference>
<evidence type="ECO:0000313" key="3">
    <source>
        <dbReference type="Proteomes" id="UP000434639"/>
    </source>
</evidence>
<name>A0A7X2V3D3_9BACI</name>
<keyword evidence="3" id="KW-1185">Reference proteome</keyword>
<dbReference type="Pfam" id="PF01471">
    <property type="entry name" value="PG_binding_1"/>
    <property type="match status" value="2"/>
</dbReference>
<accession>A0A7X2V3D3</accession>
<dbReference type="Gene3D" id="1.10.101.10">
    <property type="entry name" value="PGBD-like superfamily/PGBD"/>
    <property type="match status" value="2"/>
</dbReference>
<comment type="caution">
    <text evidence="2">The sequence shown here is derived from an EMBL/GenBank/DDBJ whole genome shotgun (WGS) entry which is preliminary data.</text>
</comment>
<dbReference type="InterPro" id="IPR036366">
    <property type="entry name" value="PGBDSf"/>
</dbReference>
<evidence type="ECO:0000259" key="1">
    <source>
        <dbReference type="Pfam" id="PF01471"/>
    </source>
</evidence>
<dbReference type="OrthoDB" id="2933491at2"/>
<dbReference type="InterPro" id="IPR036365">
    <property type="entry name" value="PGBD-like_sf"/>
</dbReference>
<proteinExistence type="predicted"/>